<evidence type="ECO:0000256" key="3">
    <source>
        <dbReference type="ARBA" id="ARBA00022692"/>
    </source>
</evidence>
<evidence type="ECO:0000313" key="10">
    <source>
        <dbReference type="Proteomes" id="UP000053797"/>
    </source>
</evidence>
<dbReference type="Proteomes" id="UP000053797">
    <property type="component" value="Unassembled WGS sequence"/>
</dbReference>
<keyword evidence="9" id="KW-0808">Transferase</keyword>
<organism evidence="9 10">
    <name type="scientific">Exiguobacterium indicum</name>
    <dbReference type="NCBI Taxonomy" id="296995"/>
    <lineage>
        <taxon>Bacteria</taxon>
        <taxon>Bacillati</taxon>
        <taxon>Bacillota</taxon>
        <taxon>Bacilli</taxon>
        <taxon>Bacillales</taxon>
        <taxon>Bacillales Family XII. Incertae Sedis</taxon>
        <taxon>Exiguobacterium</taxon>
    </lineage>
</organism>
<keyword evidence="3 6" id="KW-0812">Transmembrane</keyword>
<dbReference type="PANTHER" id="PTHR34220">
    <property type="entry name" value="SENSOR HISTIDINE KINASE YPDA"/>
    <property type="match status" value="1"/>
</dbReference>
<dbReference type="SUPFAM" id="SSF55874">
    <property type="entry name" value="ATPase domain of HSP90 chaperone/DNA topoisomerase II/histidine kinase"/>
    <property type="match status" value="1"/>
</dbReference>
<comment type="caution">
    <text evidence="9">The sequence shown here is derived from an EMBL/GenBank/DDBJ whole genome shotgun (WGS) entry which is preliminary data.</text>
</comment>
<feature type="transmembrane region" description="Helical" evidence="6">
    <location>
        <begin position="116"/>
        <end position="136"/>
    </location>
</feature>
<dbReference type="InterPro" id="IPR050640">
    <property type="entry name" value="Bact_2-comp_sensor_kinase"/>
</dbReference>
<name>A0A0V8GEU6_9BACL</name>
<dbReference type="AlphaFoldDB" id="A0A0V8GEU6"/>
<feature type="transmembrane region" description="Helical" evidence="6">
    <location>
        <begin position="37"/>
        <end position="58"/>
    </location>
</feature>
<keyword evidence="4 6" id="KW-1133">Transmembrane helix</keyword>
<proteinExistence type="predicted"/>
<keyword evidence="2" id="KW-1003">Cell membrane</keyword>
<sequence length="558" mass="62558">MLEQIPFLLSRLGMLALLAFLLSQWRISRYIFKMDRGMNLPLLFAFVSSGILMNYAGIELSQDTTIDPLLGLAVEKDALLLDTRLAVIVTSGLIGGPVIGGITGCLVGLHRYVLGSLGAEAGWIIAMIAGLASGWYRKRWRLHDGYALVPPIGIVLTALLFESGITLLLAPDTAEALDLMSRAAFPLLFANICGVVLFIMILRTQLRLEGDLFVRQTERSDRLLQALQPLRKQGLTSEVARQIGATLLKETKMQRIVVLGATEVVIDMTDQQPAVCGEQPRREEQRWIEAEEPVRQEDEQTGQILSFHPMRINGQKAGVICYFSKDLFDDTVERMTEQLVRLLARELHMHREDQLIRLSGRKMKPMLHVSYLKGIIEEIQRTADPGTPVKHQLNALLQLLTTATRHDEHPLREELATLKAYLSLEGTRRRPNQLTSADITVDLDIETAVEEYFVFPFLVTQLVDNALRHAFVKAGRHHRIDVRAFKTTTDWVIEVTDNGQGVPPAVMQQLNQKEAGDSNLFLIRRALDVTYGSAATLHVHSIMHQGTRIEVRLPLPSL</sequence>
<protein>
    <submittedName>
        <fullName evidence="9">Histidine kinase</fullName>
    </submittedName>
</protein>
<evidence type="ECO:0000259" key="8">
    <source>
        <dbReference type="Pfam" id="PF07694"/>
    </source>
</evidence>
<gene>
    <name evidence="9" type="ORF">AS033_10695</name>
</gene>
<dbReference type="GO" id="GO:0005886">
    <property type="term" value="C:plasma membrane"/>
    <property type="evidence" value="ECO:0007669"/>
    <property type="project" value="UniProtKB-SubCell"/>
</dbReference>
<comment type="subcellular location">
    <subcellularLocation>
        <location evidence="1">Cell membrane</location>
        <topology evidence="1">Multi-pass membrane protein</topology>
    </subcellularLocation>
</comment>
<dbReference type="RefSeq" id="WP_058265491.1">
    <property type="nucleotide sequence ID" value="NZ_FMYN01000003.1"/>
</dbReference>
<dbReference type="PANTHER" id="PTHR34220:SF7">
    <property type="entry name" value="SENSOR HISTIDINE KINASE YPDA"/>
    <property type="match status" value="1"/>
</dbReference>
<dbReference type="OrthoDB" id="9797097at2"/>
<evidence type="ECO:0000313" key="9">
    <source>
        <dbReference type="EMBL" id="KSU48788.1"/>
    </source>
</evidence>
<evidence type="ECO:0000256" key="1">
    <source>
        <dbReference type="ARBA" id="ARBA00004651"/>
    </source>
</evidence>
<feature type="transmembrane region" description="Helical" evidence="6">
    <location>
        <begin position="6"/>
        <end position="25"/>
    </location>
</feature>
<feature type="transmembrane region" description="Helical" evidence="6">
    <location>
        <begin position="85"/>
        <end position="109"/>
    </location>
</feature>
<keyword evidence="9" id="KW-0418">Kinase</keyword>
<evidence type="ECO:0000256" key="2">
    <source>
        <dbReference type="ARBA" id="ARBA00022475"/>
    </source>
</evidence>
<feature type="domain" description="Signal transduction histidine kinase 5TM receptor LytS transmembrane region" evidence="8">
    <location>
        <begin position="40"/>
        <end position="204"/>
    </location>
</feature>
<evidence type="ECO:0000259" key="7">
    <source>
        <dbReference type="Pfam" id="PF02518"/>
    </source>
</evidence>
<keyword evidence="5 6" id="KW-0472">Membrane</keyword>
<dbReference type="GO" id="GO:0000155">
    <property type="term" value="F:phosphorelay sensor kinase activity"/>
    <property type="evidence" value="ECO:0007669"/>
    <property type="project" value="InterPro"/>
</dbReference>
<evidence type="ECO:0000256" key="5">
    <source>
        <dbReference type="ARBA" id="ARBA00023136"/>
    </source>
</evidence>
<evidence type="ECO:0000256" key="6">
    <source>
        <dbReference type="SAM" id="Phobius"/>
    </source>
</evidence>
<dbReference type="Pfam" id="PF02518">
    <property type="entry name" value="HATPase_c"/>
    <property type="match status" value="1"/>
</dbReference>
<dbReference type="EMBL" id="LNQL01000003">
    <property type="protein sequence ID" value="KSU48788.1"/>
    <property type="molecule type" value="Genomic_DNA"/>
</dbReference>
<accession>A0A0V8GEU6</accession>
<feature type="transmembrane region" description="Helical" evidence="6">
    <location>
        <begin position="183"/>
        <end position="202"/>
    </location>
</feature>
<dbReference type="InterPro" id="IPR011620">
    <property type="entry name" value="Sig_transdc_His_kinase_LytS_TM"/>
</dbReference>
<dbReference type="GO" id="GO:0071555">
    <property type="term" value="P:cell wall organization"/>
    <property type="evidence" value="ECO:0007669"/>
    <property type="project" value="InterPro"/>
</dbReference>
<dbReference type="InterPro" id="IPR003594">
    <property type="entry name" value="HATPase_dom"/>
</dbReference>
<dbReference type="InterPro" id="IPR036890">
    <property type="entry name" value="HATPase_C_sf"/>
</dbReference>
<evidence type="ECO:0000256" key="4">
    <source>
        <dbReference type="ARBA" id="ARBA00022989"/>
    </source>
</evidence>
<dbReference type="Gene3D" id="3.30.565.10">
    <property type="entry name" value="Histidine kinase-like ATPase, C-terminal domain"/>
    <property type="match status" value="1"/>
</dbReference>
<reference evidence="9 10" key="1">
    <citation type="journal article" date="2015" name="Int. J. Syst. Evol. Microbiol.">
        <title>Exiguobacterium enclense sp. nov., isolated from sediment.</title>
        <authorList>
            <person name="Dastager S.G."/>
            <person name="Mawlankar R."/>
            <person name="Sonalkar V.V."/>
            <person name="Thorat M.N."/>
            <person name="Mual P."/>
            <person name="Verma A."/>
            <person name="Krishnamurthi S."/>
            <person name="Tang S.K."/>
            <person name="Li W.J."/>
        </authorList>
    </citation>
    <scope>NUCLEOTIDE SEQUENCE [LARGE SCALE GENOMIC DNA]</scope>
    <source>
        <strain evidence="9 10">NIO-1109</strain>
    </source>
</reference>
<dbReference type="Pfam" id="PF07694">
    <property type="entry name" value="5TM-5TMR_LYT"/>
    <property type="match status" value="1"/>
</dbReference>
<feature type="domain" description="Histidine kinase/HSP90-like ATPase" evidence="7">
    <location>
        <begin position="458"/>
        <end position="556"/>
    </location>
</feature>
<feature type="transmembrane region" description="Helical" evidence="6">
    <location>
        <begin position="148"/>
        <end position="171"/>
    </location>
</feature>